<protein>
    <recommendedName>
        <fullName evidence="4">Type 1 fimbrial protein</fullName>
    </recommendedName>
</protein>
<dbReference type="RefSeq" id="WP_103320776.1">
    <property type="nucleotide sequence ID" value="NZ_PPTF01000068.1"/>
</dbReference>
<organism evidence="2 3">
    <name type="scientific">Chromobacterium sinusclupearum</name>
    <dbReference type="NCBI Taxonomy" id="2077146"/>
    <lineage>
        <taxon>Bacteria</taxon>
        <taxon>Pseudomonadati</taxon>
        <taxon>Pseudomonadota</taxon>
        <taxon>Betaproteobacteria</taxon>
        <taxon>Neisseriales</taxon>
        <taxon>Chromobacteriaceae</taxon>
        <taxon>Chromobacterium</taxon>
    </lineage>
</organism>
<keyword evidence="3" id="KW-1185">Reference proteome</keyword>
<name>A0A2K4MLW9_9NEIS</name>
<keyword evidence="1" id="KW-0732">Signal</keyword>
<feature type="chain" id="PRO_5014403869" description="Type 1 fimbrial protein" evidence="1">
    <location>
        <begin position="22"/>
        <end position="100"/>
    </location>
</feature>
<sequence length="100" mass="10382">MKKVIFTLAALFALQSGLALAANGGTVTFSGAIVKEPCAESSSDLLKYAMNPHQYQAARKIASGHACAGMDNTQSLSLSAVNMTSAATQRSGQLVTVIYN</sequence>
<evidence type="ECO:0000256" key="1">
    <source>
        <dbReference type="SAM" id="SignalP"/>
    </source>
</evidence>
<evidence type="ECO:0008006" key="4">
    <source>
        <dbReference type="Google" id="ProtNLM"/>
    </source>
</evidence>
<dbReference type="AlphaFoldDB" id="A0A2K4MLW9"/>
<reference evidence="2 3" key="1">
    <citation type="submission" date="2018-01" db="EMBL/GenBank/DDBJ databases">
        <title>Genomic Sequence of Chromobacterium MWU13-2610 from wild cranberry bogs within the Cape Cod National Seashore.</title>
        <authorList>
            <person name="O'Hara-Hanley K."/>
            <person name="Soby S."/>
            <person name="Harrison A."/>
        </authorList>
    </citation>
    <scope>NUCLEOTIDE SEQUENCE [LARGE SCALE GENOMIC DNA]</scope>
    <source>
        <strain evidence="2 3">MWU13-2610</strain>
    </source>
</reference>
<feature type="signal peptide" evidence="1">
    <location>
        <begin position="1"/>
        <end position="21"/>
    </location>
</feature>
<evidence type="ECO:0000313" key="3">
    <source>
        <dbReference type="Proteomes" id="UP000236416"/>
    </source>
</evidence>
<dbReference type="Proteomes" id="UP000236416">
    <property type="component" value="Unassembled WGS sequence"/>
</dbReference>
<evidence type="ECO:0000313" key="2">
    <source>
        <dbReference type="EMBL" id="POA97765.1"/>
    </source>
</evidence>
<comment type="caution">
    <text evidence="2">The sequence shown here is derived from an EMBL/GenBank/DDBJ whole genome shotgun (WGS) entry which is preliminary data.</text>
</comment>
<gene>
    <name evidence="2" type="ORF">C2134_13955</name>
</gene>
<dbReference type="EMBL" id="PPTF01000068">
    <property type="protein sequence ID" value="POA97765.1"/>
    <property type="molecule type" value="Genomic_DNA"/>
</dbReference>
<accession>A0A2K4MLW9</accession>
<proteinExistence type="predicted"/>